<name>A0AAD6XJX9_9AGAR</name>
<accession>A0AAD6XJX9</accession>
<feature type="chain" id="PRO_5042212553" description="Fumarylacetoacetase-like C-terminal domain-containing protein" evidence="2">
    <location>
        <begin position="20"/>
        <end position="168"/>
    </location>
</feature>
<evidence type="ECO:0000259" key="3">
    <source>
        <dbReference type="Pfam" id="PF01557"/>
    </source>
</evidence>
<dbReference type="Gene3D" id="3.90.850.10">
    <property type="entry name" value="Fumarylacetoacetase-like, C-terminal domain"/>
    <property type="match status" value="1"/>
</dbReference>
<proteinExistence type="inferred from homology"/>
<gene>
    <name evidence="4" type="ORF">B0H15DRAFT_1025300</name>
</gene>
<keyword evidence="5" id="KW-1185">Reference proteome</keyword>
<evidence type="ECO:0000256" key="1">
    <source>
        <dbReference type="ARBA" id="ARBA00010211"/>
    </source>
</evidence>
<evidence type="ECO:0000256" key="2">
    <source>
        <dbReference type="SAM" id="SignalP"/>
    </source>
</evidence>
<evidence type="ECO:0000313" key="5">
    <source>
        <dbReference type="Proteomes" id="UP001222325"/>
    </source>
</evidence>
<feature type="domain" description="Fumarylacetoacetase-like C-terminal" evidence="3">
    <location>
        <begin position="123"/>
        <end position="155"/>
    </location>
</feature>
<dbReference type="GO" id="GO:0003824">
    <property type="term" value="F:catalytic activity"/>
    <property type="evidence" value="ECO:0007669"/>
    <property type="project" value="InterPro"/>
</dbReference>
<dbReference type="InterPro" id="IPR011234">
    <property type="entry name" value="Fumarylacetoacetase-like_C"/>
</dbReference>
<dbReference type="Pfam" id="PF01557">
    <property type="entry name" value="FAA_hydrolase"/>
    <property type="match status" value="1"/>
</dbReference>
<comment type="caution">
    <text evidence="4">The sequence shown here is derived from an EMBL/GenBank/DDBJ whole genome shotgun (WGS) entry which is preliminary data.</text>
</comment>
<evidence type="ECO:0000313" key="4">
    <source>
        <dbReference type="EMBL" id="KAJ7079955.1"/>
    </source>
</evidence>
<dbReference type="Proteomes" id="UP001222325">
    <property type="component" value="Unassembled WGS sequence"/>
</dbReference>
<dbReference type="InterPro" id="IPR036663">
    <property type="entry name" value="Fumarylacetoacetase_C_sf"/>
</dbReference>
<sequence length="168" mass="18699">MIGPRLLVCLNLLLRLVSAQRFVRSISTDDKEYAGDAILPANSDTTGDAAKCLCHPRRYSWGFHDYSDWQVKTNGAIPGWPILPYKPWTSLNTPFDPIPVTAQYQNQTNFTSTMDYETELVNDTTASMIFGIAHLISFFSTGITLMSGDLIFTGCSFASIRFPARDTS</sequence>
<comment type="similarity">
    <text evidence="1">Belongs to the FAH family.</text>
</comment>
<keyword evidence="2" id="KW-0732">Signal</keyword>
<protein>
    <recommendedName>
        <fullName evidence="3">Fumarylacetoacetase-like C-terminal domain-containing protein</fullName>
    </recommendedName>
</protein>
<dbReference type="AlphaFoldDB" id="A0AAD6XJX9"/>
<dbReference type="SUPFAM" id="SSF56529">
    <property type="entry name" value="FAH"/>
    <property type="match status" value="1"/>
</dbReference>
<reference evidence="4" key="1">
    <citation type="submission" date="2023-03" db="EMBL/GenBank/DDBJ databases">
        <title>Massive genome expansion in bonnet fungi (Mycena s.s.) driven by repeated elements and novel gene families across ecological guilds.</title>
        <authorList>
            <consortium name="Lawrence Berkeley National Laboratory"/>
            <person name="Harder C.B."/>
            <person name="Miyauchi S."/>
            <person name="Viragh M."/>
            <person name="Kuo A."/>
            <person name="Thoen E."/>
            <person name="Andreopoulos B."/>
            <person name="Lu D."/>
            <person name="Skrede I."/>
            <person name="Drula E."/>
            <person name="Henrissat B."/>
            <person name="Morin E."/>
            <person name="Kohler A."/>
            <person name="Barry K."/>
            <person name="LaButti K."/>
            <person name="Morin E."/>
            <person name="Salamov A."/>
            <person name="Lipzen A."/>
            <person name="Mereny Z."/>
            <person name="Hegedus B."/>
            <person name="Baldrian P."/>
            <person name="Stursova M."/>
            <person name="Weitz H."/>
            <person name="Taylor A."/>
            <person name="Grigoriev I.V."/>
            <person name="Nagy L.G."/>
            <person name="Martin F."/>
            <person name="Kauserud H."/>
        </authorList>
    </citation>
    <scope>NUCLEOTIDE SEQUENCE</scope>
    <source>
        <strain evidence="4">CBHHK173m</strain>
    </source>
</reference>
<feature type="signal peptide" evidence="2">
    <location>
        <begin position="1"/>
        <end position="19"/>
    </location>
</feature>
<dbReference type="EMBL" id="JARJCN010000057">
    <property type="protein sequence ID" value="KAJ7079955.1"/>
    <property type="molecule type" value="Genomic_DNA"/>
</dbReference>
<organism evidence="4 5">
    <name type="scientific">Mycena belliarum</name>
    <dbReference type="NCBI Taxonomy" id="1033014"/>
    <lineage>
        <taxon>Eukaryota</taxon>
        <taxon>Fungi</taxon>
        <taxon>Dikarya</taxon>
        <taxon>Basidiomycota</taxon>
        <taxon>Agaricomycotina</taxon>
        <taxon>Agaricomycetes</taxon>
        <taxon>Agaricomycetidae</taxon>
        <taxon>Agaricales</taxon>
        <taxon>Marasmiineae</taxon>
        <taxon>Mycenaceae</taxon>
        <taxon>Mycena</taxon>
    </lineage>
</organism>